<feature type="chain" id="PRO_5007096305" description="LysM domain-containing protein" evidence="2">
    <location>
        <begin position="29"/>
        <end position="324"/>
    </location>
</feature>
<evidence type="ECO:0000256" key="2">
    <source>
        <dbReference type="SAM" id="SignalP"/>
    </source>
</evidence>
<dbReference type="AlphaFoldDB" id="A0A101FXJ2"/>
<dbReference type="InterPro" id="IPR036779">
    <property type="entry name" value="LysM_dom_sf"/>
</dbReference>
<evidence type="ECO:0000256" key="1">
    <source>
        <dbReference type="SAM" id="Phobius"/>
    </source>
</evidence>
<organism evidence="4 5">
    <name type="scientific">Anaerolinea thermophila</name>
    <dbReference type="NCBI Taxonomy" id="167964"/>
    <lineage>
        <taxon>Bacteria</taxon>
        <taxon>Bacillati</taxon>
        <taxon>Chloroflexota</taxon>
        <taxon>Anaerolineae</taxon>
        <taxon>Anaerolineales</taxon>
        <taxon>Anaerolineaceae</taxon>
        <taxon>Anaerolinea</taxon>
    </lineage>
</organism>
<feature type="domain" description="LysM" evidence="3">
    <location>
        <begin position="202"/>
        <end position="246"/>
    </location>
</feature>
<evidence type="ECO:0000313" key="5">
    <source>
        <dbReference type="Proteomes" id="UP000064249"/>
    </source>
</evidence>
<dbReference type="Gene3D" id="3.10.350.10">
    <property type="entry name" value="LysM domain"/>
    <property type="match status" value="1"/>
</dbReference>
<sequence length="324" mass="34474">MPIMKTQKRRLFLVVAFTIRLLFPVAQAYAASASAYDVVAAINALRTKNELDELATSVSLMAAAQNQAAYLAATYGDEPPGEREGHIGAGGSDATARAQEAGYPVITGVQVQEVWAFAASSTSMDVLLESIWGDEDNSAILLQSYAVNIGAGVTQVDDMTYYVVNIAVDYASSPGGPDNLAGTETPEVVPVDVATPQVNGSVIHTVVKGQALWSIALAYGVTVDQIRVLNNLSANEVIYERQQLYIRAAYTPTPSPSPTITLMPPTRTPIPPQTPQALSTQMDQTGKDNNLTSFGNDEIFGIALIVVCGAGLAFLVFSMLRKKE</sequence>
<dbReference type="Gene3D" id="3.40.33.10">
    <property type="entry name" value="CAP"/>
    <property type="match status" value="1"/>
</dbReference>
<dbReference type="CDD" id="cd00118">
    <property type="entry name" value="LysM"/>
    <property type="match status" value="1"/>
</dbReference>
<dbReference type="PROSITE" id="PS51782">
    <property type="entry name" value="LYSM"/>
    <property type="match status" value="1"/>
</dbReference>
<feature type="signal peptide" evidence="2">
    <location>
        <begin position="1"/>
        <end position="28"/>
    </location>
</feature>
<accession>A0A101FXJ2</accession>
<keyword evidence="1" id="KW-0472">Membrane</keyword>
<feature type="transmembrane region" description="Helical" evidence="1">
    <location>
        <begin position="299"/>
        <end position="320"/>
    </location>
</feature>
<keyword evidence="2" id="KW-0732">Signal</keyword>
<reference evidence="4 5" key="1">
    <citation type="journal article" date="2015" name="MBio">
        <title>Genome-Resolved Metagenomic Analysis Reveals Roles for Candidate Phyla and Other Microbial Community Members in Biogeochemical Transformations in Oil Reservoirs.</title>
        <authorList>
            <person name="Hu P."/>
            <person name="Tom L."/>
            <person name="Singh A."/>
            <person name="Thomas B.C."/>
            <person name="Baker B.J."/>
            <person name="Piceno Y.M."/>
            <person name="Andersen G.L."/>
            <person name="Banfield J.F."/>
        </authorList>
    </citation>
    <scope>NUCLEOTIDE SEQUENCE [LARGE SCALE GENOMIC DNA]</scope>
    <source>
        <strain evidence="4">46_16</strain>
    </source>
</reference>
<gene>
    <name evidence="4" type="ORF">XD73_0932</name>
</gene>
<comment type="caution">
    <text evidence="4">The sequence shown here is derived from an EMBL/GenBank/DDBJ whole genome shotgun (WGS) entry which is preliminary data.</text>
</comment>
<keyword evidence="1" id="KW-1133">Transmembrane helix</keyword>
<evidence type="ECO:0000313" key="4">
    <source>
        <dbReference type="EMBL" id="KUK46199.1"/>
    </source>
</evidence>
<dbReference type="SUPFAM" id="SSF55797">
    <property type="entry name" value="PR-1-like"/>
    <property type="match status" value="1"/>
</dbReference>
<name>A0A101FXJ2_9CHLR</name>
<keyword evidence="1" id="KW-0812">Transmembrane</keyword>
<dbReference type="InterPro" id="IPR035940">
    <property type="entry name" value="CAP_sf"/>
</dbReference>
<dbReference type="Pfam" id="PF01476">
    <property type="entry name" value="LysM"/>
    <property type="match status" value="1"/>
</dbReference>
<protein>
    <recommendedName>
        <fullName evidence="3">LysM domain-containing protein</fullName>
    </recommendedName>
</protein>
<dbReference type="PATRIC" id="fig|167964.4.peg.723"/>
<dbReference type="SUPFAM" id="SSF54106">
    <property type="entry name" value="LysM domain"/>
    <property type="match status" value="1"/>
</dbReference>
<dbReference type="InterPro" id="IPR018392">
    <property type="entry name" value="LysM"/>
</dbReference>
<dbReference type="SMART" id="SM00257">
    <property type="entry name" value="LysM"/>
    <property type="match status" value="1"/>
</dbReference>
<proteinExistence type="predicted"/>
<dbReference type="EMBL" id="LGFU01000057">
    <property type="protein sequence ID" value="KUK46199.1"/>
    <property type="molecule type" value="Genomic_DNA"/>
</dbReference>
<dbReference type="Proteomes" id="UP000064249">
    <property type="component" value="Unassembled WGS sequence"/>
</dbReference>
<dbReference type="InterPro" id="IPR014044">
    <property type="entry name" value="CAP_dom"/>
</dbReference>
<evidence type="ECO:0000259" key="3">
    <source>
        <dbReference type="PROSITE" id="PS51782"/>
    </source>
</evidence>
<dbReference type="Pfam" id="PF00188">
    <property type="entry name" value="CAP"/>
    <property type="match status" value="1"/>
</dbReference>